<comment type="caution">
    <text evidence="2">The sequence shown here is derived from an EMBL/GenBank/DDBJ whole genome shotgun (WGS) entry which is preliminary data.</text>
</comment>
<gene>
    <name evidence="2" type="ORF">IAA93_03945</name>
</gene>
<evidence type="ECO:0000313" key="2">
    <source>
        <dbReference type="EMBL" id="HJD52863.1"/>
    </source>
</evidence>
<keyword evidence="1" id="KW-0472">Membrane</keyword>
<proteinExistence type="predicted"/>
<organism evidence="2 3">
    <name type="scientific">Candidatus Avibacteroides avistercoris</name>
    <dbReference type="NCBI Taxonomy" id="2840690"/>
    <lineage>
        <taxon>Bacteria</taxon>
        <taxon>Pseudomonadati</taxon>
        <taxon>Bacteroidota</taxon>
        <taxon>Bacteroidia</taxon>
        <taxon>Bacteroidales</taxon>
        <taxon>Bacteroidaceae</taxon>
        <taxon>Bacteroidaceae incertae sedis</taxon>
        <taxon>Candidatus Avibacteroides</taxon>
    </lineage>
</organism>
<evidence type="ECO:0000256" key="1">
    <source>
        <dbReference type="SAM" id="Phobius"/>
    </source>
</evidence>
<feature type="transmembrane region" description="Helical" evidence="1">
    <location>
        <begin position="53"/>
        <end position="73"/>
    </location>
</feature>
<protein>
    <submittedName>
        <fullName evidence="2">Uncharacterized protein</fullName>
    </submittedName>
</protein>
<dbReference type="AlphaFoldDB" id="A0A9D2UIB2"/>
<feature type="transmembrane region" description="Helical" evidence="1">
    <location>
        <begin position="94"/>
        <end position="113"/>
    </location>
</feature>
<feature type="transmembrane region" description="Helical" evidence="1">
    <location>
        <begin position="27"/>
        <end position="47"/>
    </location>
</feature>
<sequence>MKTSDNIHGGDATDLRSSRADLLLERLLNLDMCLVVAWMAYAVGTAIDNRAVVLALEVVLAAIVLTAAVMALGRMGTAWRLFREERRSAALWHIPTIAAAAVLLVLQMFLGVLKP</sequence>
<keyword evidence="1" id="KW-0812">Transmembrane</keyword>
<evidence type="ECO:0000313" key="3">
    <source>
        <dbReference type="Proteomes" id="UP000787625"/>
    </source>
</evidence>
<name>A0A9D2UIB2_9BACT</name>
<accession>A0A9D2UIB2</accession>
<dbReference type="EMBL" id="DWUP01000081">
    <property type="protein sequence ID" value="HJD52863.1"/>
    <property type="molecule type" value="Genomic_DNA"/>
</dbReference>
<dbReference type="Proteomes" id="UP000787625">
    <property type="component" value="Unassembled WGS sequence"/>
</dbReference>
<reference evidence="2" key="1">
    <citation type="journal article" date="2021" name="PeerJ">
        <title>Extensive microbial diversity within the chicken gut microbiome revealed by metagenomics and culture.</title>
        <authorList>
            <person name="Gilroy R."/>
            <person name="Ravi A."/>
            <person name="Getino M."/>
            <person name="Pursley I."/>
            <person name="Horton D.L."/>
            <person name="Alikhan N.F."/>
            <person name="Baker D."/>
            <person name="Gharbi K."/>
            <person name="Hall N."/>
            <person name="Watson M."/>
            <person name="Adriaenssens E.M."/>
            <person name="Foster-Nyarko E."/>
            <person name="Jarju S."/>
            <person name="Secka A."/>
            <person name="Antonio M."/>
            <person name="Oren A."/>
            <person name="Chaudhuri R.R."/>
            <person name="La Ragione R."/>
            <person name="Hildebrand F."/>
            <person name="Pallen M.J."/>
        </authorList>
    </citation>
    <scope>NUCLEOTIDE SEQUENCE</scope>
    <source>
        <strain evidence="2">MalCec1-1739</strain>
    </source>
</reference>
<reference evidence="2" key="2">
    <citation type="submission" date="2021-04" db="EMBL/GenBank/DDBJ databases">
        <authorList>
            <person name="Gilroy R."/>
        </authorList>
    </citation>
    <scope>NUCLEOTIDE SEQUENCE</scope>
    <source>
        <strain evidence="2">MalCec1-1739</strain>
    </source>
</reference>
<keyword evidence="1" id="KW-1133">Transmembrane helix</keyword>